<dbReference type="GeneID" id="25294960"/>
<accession>A0A0D2FMR6</accession>
<evidence type="ECO:0000256" key="1">
    <source>
        <dbReference type="SAM" id="MobiDB-lite"/>
    </source>
</evidence>
<feature type="region of interest" description="Disordered" evidence="1">
    <location>
        <begin position="1"/>
        <end position="21"/>
    </location>
</feature>
<evidence type="ECO:0000313" key="2">
    <source>
        <dbReference type="EMBL" id="KIX03337.1"/>
    </source>
</evidence>
<dbReference type="VEuPathDB" id="FungiDB:Z518_06889"/>
<dbReference type="RefSeq" id="XP_013270473.1">
    <property type="nucleotide sequence ID" value="XM_013415019.1"/>
</dbReference>
<evidence type="ECO:0000313" key="3">
    <source>
        <dbReference type="Proteomes" id="UP000053617"/>
    </source>
</evidence>
<protein>
    <submittedName>
        <fullName evidence="2">Uncharacterized protein</fullName>
    </submittedName>
</protein>
<organism evidence="2 3">
    <name type="scientific">Rhinocladiella mackenziei CBS 650.93</name>
    <dbReference type="NCBI Taxonomy" id="1442369"/>
    <lineage>
        <taxon>Eukaryota</taxon>
        <taxon>Fungi</taxon>
        <taxon>Dikarya</taxon>
        <taxon>Ascomycota</taxon>
        <taxon>Pezizomycotina</taxon>
        <taxon>Eurotiomycetes</taxon>
        <taxon>Chaetothyriomycetidae</taxon>
        <taxon>Chaetothyriales</taxon>
        <taxon>Herpotrichiellaceae</taxon>
        <taxon>Rhinocladiella</taxon>
    </lineage>
</organism>
<dbReference type="AlphaFoldDB" id="A0A0D2FMR6"/>
<gene>
    <name evidence="2" type="ORF">Z518_06889</name>
</gene>
<dbReference type="Proteomes" id="UP000053617">
    <property type="component" value="Unassembled WGS sequence"/>
</dbReference>
<dbReference type="EMBL" id="KN847479">
    <property type="protein sequence ID" value="KIX03337.1"/>
    <property type="molecule type" value="Genomic_DNA"/>
</dbReference>
<proteinExistence type="predicted"/>
<reference evidence="2 3" key="1">
    <citation type="submission" date="2015-01" db="EMBL/GenBank/DDBJ databases">
        <title>The Genome Sequence of Rhinocladiella mackenzie CBS 650.93.</title>
        <authorList>
            <consortium name="The Broad Institute Genomics Platform"/>
            <person name="Cuomo C."/>
            <person name="de Hoog S."/>
            <person name="Gorbushina A."/>
            <person name="Stielow B."/>
            <person name="Teixiera M."/>
            <person name="Abouelleil A."/>
            <person name="Chapman S.B."/>
            <person name="Priest M."/>
            <person name="Young S.K."/>
            <person name="Wortman J."/>
            <person name="Nusbaum C."/>
            <person name="Birren B."/>
        </authorList>
    </citation>
    <scope>NUCLEOTIDE SEQUENCE [LARGE SCALE GENOMIC DNA]</scope>
    <source>
        <strain evidence="2 3">CBS 650.93</strain>
    </source>
</reference>
<name>A0A0D2FMR6_9EURO</name>
<sequence>MYTSEASPAHRALLPIGSTSGESGMDALARMSLETLRRNSIAPKYIELEWDQVRHGVEEEKKKP</sequence>
<keyword evidence="3" id="KW-1185">Reference proteome</keyword>
<dbReference type="HOGENOM" id="CLU_2868817_0_0_1"/>